<dbReference type="InterPro" id="IPR043154">
    <property type="entry name" value="Sec-1-like_dom1"/>
</dbReference>
<evidence type="ECO:0000256" key="6">
    <source>
        <dbReference type="ARBA" id="ARBA00023128"/>
    </source>
</evidence>
<dbReference type="Gene3D" id="3.40.50.2060">
    <property type="match status" value="1"/>
</dbReference>
<dbReference type="InterPro" id="IPR001619">
    <property type="entry name" value="Sec1-like"/>
</dbReference>
<proteinExistence type="inferred from homology"/>
<organism evidence="10 11">
    <name type="scientific">Tilletia laevis</name>
    <dbReference type="NCBI Taxonomy" id="157183"/>
    <lineage>
        <taxon>Eukaryota</taxon>
        <taxon>Fungi</taxon>
        <taxon>Dikarya</taxon>
        <taxon>Basidiomycota</taxon>
        <taxon>Ustilaginomycotina</taxon>
        <taxon>Exobasidiomycetes</taxon>
        <taxon>Tilletiales</taxon>
        <taxon>Tilletiaceae</taxon>
        <taxon>Tilletia</taxon>
    </lineage>
</organism>
<dbReference type="InterPro" id="IPR019133">
    <property type="entry name" value="MIC60"/>
</dbReference>
<accession>A0A9N8LJ08</accession>
<keyword evidence="3 8" id="KW-0812">Transmembrane</keyword>
<evidence type="ECO:0000256" key="5">
    <source>
        <dbReference type="ARBA" id="ARBA00022989"/>
    </source>
</evidence>
<keyword evidence="6 8" id="KW-0496">Mitochondrion</keyword>
<evidence type="ECO:0000256" key="3">
    <source>
        <dbReference type="ARBA" id="ARBA00022692"/>
    </source>
</evidence>
<comment type="caution">
    <text evidence="10">The sequence shown here is derived from an EMBL/GenBank/DDBJ whole genome shotgun (WGS) entry which is preliminary data.</text>
</comment>
<evidence type="ECO:0000256" key="4">
    <source>
        <dbReference type="ARBA" id="ARBA00022792"/>
    </source>
</evidence>
<dbReference type="Proteomes" id="UP000836404">
    <property type="component" value="Unassembled WGS sequence"/>
</dbReference>
<dbReference type="GO" id="GO:0016192">
    <property type="term" value="P:vesicle-mediated transport"/>
    <property type="evidence" value="ECO:0007669"/>
    <property type="project" value="InterPro"/>
</dbReference>
<evidence type="ECO:0000256" key="7">
    <source>
        <dbReference type="ARBA" id="ARBA00023136"/>
    </source>
</evidence>
<dbReference type="Pfam" id="PF09731">
    <property type="entry name" value="Mitofilin"/>
    <property type="match status" value="1"/>
</dbReference>
<reference evidence="10 11" key="1">
    <citation type="submission" date="2020-10" db="EMBL/GenBank/DDBJ databases">
        <authorList>
            <person name="Sedaghatjoo S."/>
        </authorList>
    </citation>
    <scope>NUCLEOTIDE SEQUENCE [LARGE SCALE GENOMIC DNA]</scope>
    <source>
        <strain evidence="10 11">LLFL</strain>
    </source>
</reference>
<evidence type="ECO:0000256" key="8">
    <source>
        <dbReference type="RuleBase" id="RU363000"/>
    </source>
</evidence>
<evidence type="ECO:0000256" key="2">
    <source>
        <dbReference type="ARBA" id="ARBA00010877"/>
    </source>
</evidence>
<feature type="region of interest" description="Disordered" evidence="9">
    <location>
        <begin position="193"/>
        <end position="221"/>
    </location>
</feature>
<dbReference type="AlphaFoldDB" id="A0A9N8LJ08"/>
<comment type="similarity">
    <text evidence="2 8">Belongs to the MICOS complex subunit Mic60 family.</text>
</comment>
<comment type="subunit">
    <text evidence="8">Component of the mitochondrial contact site and cristae organizing system (MICOS) complex.</text>
</comment>
<dbReference type="GO" id="GO:0005743">
    <property type="term" value="C:mitochondrial inner membrane"/>
    <property type="evidence" value="ECO:0007669"/>
    <property type="project" value="UniProtKB-SubCell"/>
</dbReference>
<keyword evidence="5" id="KW-1133">Transmembrane helix</keyword>
<keyword evidence="4 8" id="KW-0999">Mitochondrion inner membrane</keyword>
<keyword evidence="11" id="KW-1185">Reference proteome</keyword>
<feature type="compositionally biased region" description="Polar residues" evidence="9">
    <location>
        <begin position="193"/>
        <end position="215"/>
    </location>
</feature>
<dbReference type="PANTHER" id="PTHR11679">
    <property type="entry name" value="VESICLE PROTEIN SORTING-ASSOCIATED"/>
    <property type="match status" value="1"/>
</dbReference>
<dbReference type="EMBL" id="CAJHJF010001725">
    <property type="protein sequence ID" value="CAD6921213.1"/>
    <property type="molecule type" value="Genomic_DNA"/>
</dbReference>
<evidence type="ECO:0000256" key="9">
    <source>
        <dbReference type="SAM" id="MobiDB-lite"/>
    </source>
</evidence>
<dbReference type="InterPro" id="IPR036045">
    <property type="entry name" value="Sec1-like_sf"/>
</dbReference>
<evidence type="ECO:0000313" key="11">
    <source>
        <dbReference type="Proteomes" id="UP000836404"/>
    </source>
</evidence>
<evidence type="ECO:0000313" key="10">
    <source>
        <dbReference type="EMBL" id="CAD6921213.1"/>
    </source>
</evidence>
<feature type="non-terminal residue" evidence="10">
    <location>
        <position position="501"/>
    </location>
</feature>
<comment type="similarity">
    <text evidence="1">Belongs to the STXBP/unc-18/SEC1 family.</text>
</comment>
<name>A0A9N8LJ08_9BASI</name>
<comment type="subcellular location">
    <subcellularLocation>
        <location evidence="8">Mitochondrion inner membrane</location>
        <topology evidence="8">Single-pass membrane protein</topology>
    </subcellularLocation>
</comment>
<comment type="function">
    <text evidence="8">Component of the MICOS complex, a large protein complex of the mitochondrial inner membrane that plays crucial roles in the maintenance of crista junctions, inner membrane architecture, and formation of contact sites to the outer membrane.</text>
</comment>
<dbReference type="SUPFAM" id="SSF56815">
    <property type="entry name" value="Sec1/munc18-like (SM) proteins"/>
    <property type="match status" value="1"/>
</dbReference>
<dbReference type="Pfam" id="PF00995">
    <property type="entry name" value="Sec1"/>
    <property type="match status" value="1"/>
</dbReference>
<protein>
    <recommendedName>
        <fullName evidence="8">MICOS complex subunit MIC60</fullName>
    </recommendedName>
    <alternativeName>
        <fullName evidence="8">Mitofilin</fullName>
    </alternativeName>
</protein>
<gene>
    <name evidence="10" type="ORF">JKILLFL_G1236</name>
</gene>
<keyword evidence="7" id="KW-0472">Membrane</keyword>
<evidence type="ECO:0000256" key="1">
    <source>
        <dbReference type="ARBA" id="ARBA00009884"/>
    </source>
</evidence>
<sequence>MPPRSLIHAVQDRYLSSIRSVETASRWKILVTDSFSHTLLFSVLKTDQILQENVTSIENIEHKRAPQPSFEAAYILCPTSKNVEAIINDLAPDNAEPKYAAGHIFFIDALSEPLLRRLTNSPAERKLKKLIELFVNIWPLESQVFSLKTPQTFHTIFQPLSGLQRPGAPKKALEAIEDELQLSTAAILNNAQRSTPTSHTAVNLTTPNHTATSNPAGPAPETVARIATGAAAQYALPPPSAAGSKPRRFFRSVVGYSLVLGTVFYTGSTVAALNNDLFVESVPGGEAILDQLSSRNLDRSLTFSTKDADVSSLTNRAIGLGRSAIGSVSEAVDRTFFQTQEKARQAEHRAREAAASFQDQASRTAREAADKVSAAGQRTKEAVNHEGRGIILELEQSLEVKNDLISAHLKEEVVSRGIELQKQWMSGVKAAVEKERGARLAQIEQLTEEAAVLDKLALENENILAESARVRTLTAAVRALSSAALGGVEGASSSGDDSLYA</sequence>